<name>A0A2W5K9T2_ANCNO</name>
<organism evidence="2 3">
    <name type="scientific">Ancylobacter novellus</name>
    <name type="common">Thiobacillus novellus</name>
    <dbReference type="NCBI Taxonomy" id="921"/>
    <lineage>
        <taxon>Bacteria</taxon>
        <taxon>Pseudomonadati</taxon>
        <taxon>Pseudomonadota</taxon>
        <taxon>Alphaproteobacteria</taxon>
        <taxon>Hyphomicrobiales</taxon>
        <taxon>Xanthobacteraceae</taxon>
        <taxon>Ancylobacter</taxon>
    </lineage>
</organism>
<proteinExistence type="predicted"/>
<dbReference type="EMBL" id="QFPN01000009">
    <property type="protein sequence ID" value="PZQ12344.1"/>
    <property type="molecule type" value="Genomic_DNA"/>
</dbReference>
<protein>
    <submittedName>
        <fullName evidence="2">Uncharacterized protein</fullName>
    </submittedName>
</protein>
<dbReference type="Proteomes" id="UP000249577">
    <property type="component" value="Unassembled WGS sequence"/>
</dbReference>
<evidence type="ECO:0000313" key="3">
    <source>
        <dbReference type="Proteomes" id="UP000249577"/>
    </source>
</evidence>
<gene>
    <name evidence="2" type="ORF">DI565_16060</name>
</gene>
<sequence length="204" mass="21730">MKWRDREYDVEIRQEIDVASLAEPEAGELEEAEETGQLAGNGMYQDLSGLGLDDLQATLARENEVIARLSAAEDLEAAAEAFDDERAERPTPAEELWGLDIGVAAATVALSVLGATPVASCNAGGFGGVHQSGHPYVAAFIPADQADALVMLAREADVGVRTGSDGLVRVYGRSDLALVRFAEVVLSRLREAQLRIRLQPPDGS</sequence>
<dbReference type="AlphaFoldDB" id="A0A2W5K9T2"/>
<evidence type="ECO:0000256" key="1">
    <source>
        <dbReference type="SAM" id="MobiDB-lite"/>
    </source>
</evidence>
<comment type="caution">
    <text evidence="2">The sequence shown here is derived from an EMBL/GenBank/DDBJ whole genome shotgun (WGS) entry which is preliminary data.</text>
</comment>
<accession>A0A2W5K9T2</accession>
<reference evidence="2 3" key="1">
    <citation type="submission" date="2017-08" db="EMBL/GenBank/DDBJ databases">
        <title>Infants hospitalized years apart are colonized by the same room-sourced microbial strains.</title>
        <authorList>
            <person name="Brooks B."/>
            <person name="Olm M.R."/>
            <person name="Firek B.A."/>
            <person name="Baker R."/>
            <person name="Thomas B.C."/>
            <person name="Morowitz M.J."/>
            <person name="Banfield J.F."/>
        </authorList>
    </citation>
    <scope>NUCLEOTIDE SEQUENCE [LARGE SCALE GENOMIC DNA]</scope>
    <source>
        <strain evidence="2">S2_005_003_R2_43</strain>
    </source>
</reference>
<feature type="compositionally biased region" description="Acidic residues" evidence="1">
    <location>
        <begin position="25"/>
        <end position="34"/>
    </location>
</feature>
<feature type="region of interest" description="Disordered" evidence="1">
    <location>
        <begin position="19"/>
        <end position="39"/>
    </location>
</feature>
<evidence type="ECO:0000313" key="2">
    <source>
        <dbReference type="EMBL" id="PZQ12344.1"/>
    </source>
</evidence>